<evidence type="ECO:0000313" key="6">
    <source>
        <dbReference type="Proteomes" id="UP000007488"/>
    </source>
</evidence>
<dbReference type="KEGG" id="sgy:Sgly_0982"/>
<dbReference type="PRINTS" id="PR00834">
    <property type="entry name" value="PROTEASES2C"/>
</dbReference>
<keyword evidence="1" id="KW-0645">Protease</keyword>
<accession>F0T2K5</accession>
<dbReference type="Pfam" id="PF13180">
    <property type="entry name" value="PDZ_2"/>
    <property type="match status" value="1"/>
</dbReference>
<protein>
    <submittedName>
        <fullName evidence="5">Peptidase S1 and S6 chymotrypsin/Hap</fullName>
    </submittedName>
</protein>
<dbReference type="eggNOG" id="COG0265">
    <property type="taxonomic scope" value="Bacteria"/>
</dbReference>
<organism evidence="5 6">
    <name type="scientific">Syntrophobotulus glycolicus (strain DSM 8271 / FlGlyR)</name>
    <dbReference type="NCBI Taxonomy" id="645991"/>
    <lineage>
        <taxon>Bacteria</taxon>
        <taxon>Bacillati</taxon>
        <taxon>Bacillota</taxon>
        <taxon>Clostridia</taxon>
        <taxon>Eubacteriales</taxon>
        <taxon>Desulfitobacteriaceae</taxon>
        <taxon>Syntrophobotulus</taxon>
    </lineage>
</organism>
<keyword evidence="2" id="KW-0378">Hydrolase</keyword>
<reference evidence="5 6" key="1">
    <citation type="journal article" date="2011" name="Stand. Genomic Sci.">
        <title>Complete genome sequence of Syntrophobotulus glycolicus type strain (FlGlyR).</title>
        <authorList>
            <person name="Han C."/>
            <person name="Mwirichia R."/>
            <person name="Chertkov O."/>
            <person name="Held B."/>
            <person name="Lapidus A."/>
            <person name="Nolan M."/>
            <person name="Lucas S."/>
            <person name="Hammon N."/>
            <person name="Deshpande S."/>
            <person name="Cheng J.F."/>
            <person name="Tapia R."/>
            <person name="Goodwin L."/>
            <person name="Pitluck S."/>
            <person name="Huntemann M."/>
            <person name="Liolios K."/>
            <person name="Ivanova N."/>
            <person name="Pagani I."/>
            <person name="Mavromatis K."/>
            <person name="Ovchinikova G."/>
            <person name="Pati A."/>
            <person name="Chen A."/>
            <person name="Palaniappan K."/>
            <person name="Land M."/>
            <person name="Hauser L."/>
            <person name="Brambilla E.M."/>
            <person name="Rohde M."/>
            <person name="Spring S."/>
            <person name="Sikorski J."/>
            <person name="Goker M."/>
            <person name="Woyke T."/>
            <person name="Bristow J."/>
            <person name="Eisen J.A."/>
            <person name="Markowitz V."/>
            <person name="Hugenholtz P."/>
            <person name="Kyrpides N.C."/>
            <person name="Klenk H.P."/>
            <person name="Detter J.C."/>
        </authorList>
    </citation>
    <scope>NUCLEOTIDE SEQUENCE [LARGE SCALE GENOMIC DNA]</scope>
    <source>
        <strain evidence="6">DSM 8271 / FlGlyR</strain>
    </source>
</reference>
<keyword evidence="3" id="KW-1133">Transmembrane helix</keyword>
<keyword evidence="6" id="KW-1185">Reference proteome</keyword>
<feature type="domain" description="PDZ" evidence="4">
    <location>
        <begin position="284"/>
        <end position="369"/>
    </location>
</feature>
<dbReference type="InterPro" id="IPR001940">
    <property type="entry name" value="Peptidase_S1C"/>
</dbReference>
<dbReference type="Gene3D" id="2.40.10.120">
    <property type="match status" value="1"/>
</dbReference>
<dbReference type="SUPFAM" id="SSF50494">
    <property type="entry name" value="Trypsin-like serine proteases"/>
    <property type="match status" value="1"/>
</dbReference>
<keyword evidence="3" id="KW-0472">Membrane</keyword>
<keyword evidence="3" id="KW-0812">Transmembrane</keyword>
<feature type="transmembrane region" description="Helical" evidence="3">
    <location>
        <begin position="24"/>
        <end position="46"/>
    </location>
</feature>
<dbReference type="Pfam" id="PF13365">
    <property type="entry name" value="Trypsin_2"/>
    <property type="match status" value="1"/>
</dbReference>
<evidence type="ECO:0000256" key="1">
    <source>
        <dbReference type="ARBA" id="ARBA00022670"/>
    </source>
</evidence>
<gene>
    <name evidence="5" type="ordered locus">Sgly_0982</name>
</gene>
<evidence type="ECO:0000256" key="3">
    <source>
        <dbReference type="SAM" id="Phobius"/>
    </source>
</evidence>
<name>F0T2K5_SYNGF</name>
<proteinExistence type="predicted"/>
<dbReference type="STRING" id="645991.Sgly_0982"/>
<dbReference type="GO" id="GO:0004252">
    <property type="term" value="F:serine-type endopeptidase activity"/>
    <property type="evidence" value="ECO:0007669"/>
    <property type="project" value="InterPro"/>
</dbReference>
<dbReference type="InterPro" id="IPR009003">
    <property type="entry name" value="Peptidase_S1_PA"/>
</dbReference>
<dbReference type="InterPro" id="IPR001478">
    <property type="entry name" value="PDZ"/>
</dbReference>
<dbReference type="AlphaFoldDB" id="F0T2K5"/>
<dbReference type="GO" id="GO:0006508">
    <property type="term" value="P:proteolysis"/>
    <property type="evidence" value="ECO:0007669"/>
    <property type="project" value="UniProtKB-KW"/>
</dbReference>
<dbReference type="SUPFAM" id="SSF50156">
    <property type="entry name" value="PDZ domain-like"/>
    <property type="match status" value="1"/>
</dbReference>
<dbReference type="PANTHER" id="PTHR43343:SF3">
    <property type="entry name" value="PROTEASE DO-LIKE 8, CHLOROPLASTIC"/>
    <property type="match status" value="1"/>
</dbReference>
<evidence type="ECO:0000313" key="5">
    <source>
        <dbReference type="EMBL" id="ADY55323.1"/>
    </source>
</evidence>
<dbReference type="PROSITE" id="PS50106">
    <property type="entry name" value="PDZ"/>
    <property type="match status" value="1"/>
</dbReference>
<dbReference type="InterPro" id="IPR051201">
    <property type="entry name" value="Chloro_Bact_Ser_Proteases"/>
</dbReference>
<dbReference type="Gene3D" id="2.30.42.10">
    <property type="match status" value="1"/>
</dbReference>
<dbReference type="SMART" id="SM00228">
    <property type="entry name" value="PDZ"/>
    <property type="match status" value="1"/>
</dbReference>
<dbReference type="HOGENOM" id="CLU_020120_0_0_9"/>
<reference evidence="6" key="2">
    <citation type="submission" date="2011-02" db="EMBL/GenBank/DDBJ databases">
        <title>The complete genome of Syntrophobotulus glycolicus DSM 8271.</title>
        <authorList>
            <person name="Lucas S."/>
            <person name="Copeland A."/>
            <person name="Lapidus A."/>
            <person name="Bruce D."/>
            <person name="Goodwin L."/>
            <person name="Pitluck S."/>
            <person name="Kyrpides N."/>
            <person name="Mavromatis K."/>
            <person name="Pagani I."/>
            <person name="Ivanova N."/>
            <person name="Mikhailova N."/>
            <person name="Chertkov O."/>
            <person name="Held B."/>
            <person name="Detter J.C."/>
            <person name="Tapia R."/>
            <person name="Han C."/>
            <person name="Land M."/>
            <person name="Hauser L."/>
            <person name="Markowitz V."/>
            <person name="Cheng J.-F."/>
            <person name="Hugenholtz P."/>
            <person name="Woyke T."/>
            <person name="Wu D."/>
            <person name="Spring S."/>
            <person name="Schroeder M."/>
            <person name="Brambilla E."/>
            <person name="Klenk H.-P."/>
            <person name="Eisen J.A."/>
        </authorList>
    </citation>
    <scope>NUCLEOTIDE SEQUENCE [LARGE SCALE GENOMIC DNA]</scope>
    <source>
        <strain evidence="6">DSM 8271 / FlGlyR</strain>
    </source>
</reference>
<dbReference type="RefSeq" id="WP_013624194.1">
    <property type="nucleotide sequence ID" value="NC_015172.1"/>
</dbReference>
<sequence>MENNEQYPNPAPAKDKSFLTKKTAAILLGTALAASSVLGYAGGLLADTFQSSGSGHGVAVMYQSAETGAAASGGSSLSVADIAGLAADSVVEIATETVQNNARRGQYVSEGAGSGVVITQDGYLVTNNHVIENAEKITVRLRNETTYSAALIGSDSQSDLALLKIDASGLQPAVFGDSDKLLVGETAVAIGNPLGELGGTVTDGIISALDREIELDGETMNLLQTNAAINPGNSGGGLFNGSGELIGIVVAKSSGSGVEGLGFAIPVNDAKTVIEQLMSNGYVKGRVTLGMTLVDVADAQTAMAYRLQQSGVYVQSVTAGSHAQTAGFQAGDCLVSADGAQITSSADLNKVLGGHQVGDELSFAVKRNNQTITLKLVLEEARPS</sequence>
<dbReference type="Proteomes" id="UP000007488">
    <property type="component" value="Chromosome"/>
</dbReference>
<dbReference type="EMBL" id="CP002547">
    <property type="protein sequence ID" value="ADY55323.1"/>
    <property type="molecule type" value="Genomic_DNA"/>
</dbReference>
<evidence type="ECO:0000259" key="4">
    <source>
        <dbReference type="PROSITE" id="PS50106"/>
    </source>
</evidence>
<dbReference type="InterPro" id="IPR036034">
    <property type="entry name" value="PDZ_sf"/>
</dbReference>
<dbReference type="PANTHER" id="PTHR43343">
    <property type="entry name" value="PEPTIDASE S12"/>
    <property type="match status" value="1"/>
</dbReference>
<evidence type="ECO:0000256" key="2">
    <source>
        <dbReference type="ARBA" id="ARBA00022801"/>
    </source>
</evidence>